<sequence length="441" mass="50531">MSLTQIALWLEYHDVILNDNTAKTNCYQMPLSLFLVIDNNTRSRLVAQALVSDEMTESYKWILECTKNATITEPLVFVTDADPAADAAIGQIYIITYQIHCIFHISENLPKNLKSKLCDQYENFSNLVEKYPSVKDYLMRVLYPNRQTWVRAFTSKIFTAGIQTTSCIEGLNNIIKRELQANSTLCDLAIGNDLFSEIDKIMSKYLTPHILSAECLEMTQCLYFTANKVEPDIVEDSSVNITDGFIEDLYDSKQILLKLMIAEVGRNFREIWKIADMRPENKKYVHFVVVVDPISYLCSYMFNITVMIISTVAGFQIQMVPLRWYIDDQKDKDIVAKTCYFVNQEVMQNFSGMTFIPNPSTVPITVTIVLLRAAKKKVKYGELWGLARQVTQFAVEDDSYSEMVGWLRQFINRHKEMAIAQTSGTIWINLCNPSSVSPLKI</sequence>
<keyword evidence="3" id="KW-1185">Reference proteome</keyword>
<organism evidence="2 3">
    <name type="scientific">Diversispora epigaea</name>
    <dbReference type="NCBI Taxonomy" id="1348612"/>
    <lineage>
        <taxon>Eukaryota</taxon>
        <taxon>Fungi</taxon>
        <taxon>Fungi incertae sedis</taxon>
        <taxon>Mucoromycota</taxon>
        <taxon>Glomeromycotina</taxon>
        <taxon>Glomeromycetes</taxon>
        <taxon>Diversisporales</taxon>
        <taxon>Diversisporaceae</taxon>
        <taxon>Diversispora</taxon>
    </lineage>
</organism>
<comment type="caution">
    <text evidence="2">The sequence shown here is derived from an EMBL/GenBank/DDBJ whole genome shotgun (WGS) entry which is preliminary data.</text>
</comment>
<accession>A0A397H4R2</accession>
<dbReference type="STRING" id="1348612.A0A397H4R2"/>
<dbReference type="EMBL" id="PQFF01000339">
    <property type="protein sequence ID" value="RHZ58061.1"/>
    <property type="molecule type" value="Genomic_DNA"/>
</dbReference>
<reference evidence="2 3" key="1">
    <citation type="submission" date="2018-08" db="EMBL/GenBank/DDBJ databases">
        <title>Genome and evolution of the arbuscular mycorrhizal fungus Diversispora epigaea (formerly Glomus versiforme) and its bacterial endosymbionts.</title>
        <authorList>
            <person name="Sun X."/>
            <person name="Fei Z."/>
            <person name="Harrison M."/>
        </authorList>
    </citation>
    <scope>NUCLEOTIDE SEQUENCE [LARGE SCALE GENOMIC DNA]</scope>
    <source>
        <strain evidence="2 3">IT104</strain>
    </source>
</reference>
<dbReference type="InterPro" id="IPR018289">
    <property type="entry name" value="MULE_transposase_dom"/>
</dbReference>
<dbReference type="OrthoDB" id="2348750at2759"/>
<evidence type="ECO:0000313" key="3">
    <source>
        <dbReference type="Proteomes" id="UP000266861"/>
    </source>
</evidence>
<dbReference type="Pfam" id="PF10551">
    <property type="entry name" value="MULE"/>
    <property type="match status" value="1"/>
</dbReference>
<gene>
    <name evidence="2" type="ORF">Glove_376g2</name>
</gene>
<evidence type="ECO:0000259" key="1">
    <source>
        <dbReference type="Pfam" id="PF10551"/>
    </source>
</evidence>
<protein>
    <recommendedName>
        <fullName evidence="1">MULE transposase domain-containing protein</fullName>
    </recommendedName>
</protein>
<name>A0A397H4R2_9GLOM</name>
<dbReference type="Proteomes" id="UP000266861">
    <property type="component" value="Unassembled WGS sequence"/>
</dbReference>
<dbReference type="PANTHER" id="PTHR47718">
    <property type="entry name" value="OS01G0519700 PROTEIN"/>
    <property type="match status" value="1"/>
</dbReference>
<proteinExistence type="predicted"/>
<evidence type="ECO:0000313" key="2">
    <source>
        <dbReference type="EMBL" id="RHZ58061.1"/>
    </source>
</evidence>
<dbReference type="AlphaFoldDB" id="A0A397H4R2"/>
<dbReference type="PANTHER" id="PTHR47718:SF6">
    <property type="entry name" value="PROTEIN FAR1-RELATED SEQUENCE"/>
    <property type="match status" value="1"/>
</dbReference>
<feature type="domain" description="MULE transposase" evidence="1">
    <location>
        <begin position="15"/>
        <end position="108"/>
    </location>
</feature>